<name>A0A3E0HPC4_9PSEU</name>
<accession>A0A3E0HPC4</accession>
<dbReference type="EMBL" id="QUNO01000005">
    <property type="protein sequence ID" value="REH48279.1"/>
    <property type="molecule type" value="Genomic_DNA"/>
</dbReference>
<proteinExistence type="predicted"/>
<comment type="caution">
    <text evidence="1">The sequence shown here is derived from an EMBL/GenBank/DDBJ whole genome shotgun (WGS) entry which is preliminary data.</text>
</comment>
<dbReference type="RefSeq" id="WP_170217559.1">
    <property type="nucleotide sequence ID" value="NZ_CP144375.1"/>
</dbReference>
<dbReference type="Proteomes" id="UP000256269">
    <property type="component" value="Unassembled WGS sequence"/>
</dbReference>
<keyword evidence="2" id="KW-1185">Reference proteome</keyword>
<sequence length="189" mass="21574">MIKRTYTEFDVRRDAAWPSGFAPEDHMPAEIRRAERLRARETGYRLAESLIAHGAPVDVAALLMPVPYEERSPERRWTVRVEEATLAGDTRRCSMPVRGCRRHGDTLEWRYGGWRCRVAKCQGYQYAKRQRRHCDQPRVAVIDYPSGHRRRVCAGHLASERAVWAEAAEDVTIRVTQCRVAGEAAGVIG</sequence>
<organism evidence="1 2">
    <name type="scientific">Kutzneria buriramensis</name>
    <dbReference type="NCBI Taxonomy" id="1045776"/>
    <lineage>
        <taxon>Bacteria</taxon>
        <taxon>Bacillati</taxon>
        <taxon>Actinomycetota</taxon>
        <taxon>Actinomycetes</taxon>
        <taxon>Pseudonocardiales</taxon>
        <taxon>Pseudonocardiaceae</taxon>
        <taxon>Kutzneria</taxon>
    </lineage>
</organism>
<gene>
    <name evidence="1" type="ORF">BCF44_105137</name>
</gene>
<reference evidence="1 2" key="1">
    <citation type="submission" date="2018-08" db="EMBL/GenBank/DDBJ databases">
        <title>Genomic Encyclopedia of Archaeal and Bacterial Type Strains, Phase II (KMG-II): from individual species to whole genera.</title>
        <authorList>
            <person name="Goeker M."/>
        </authorList>
    </citation>
    <scope>NUCLEOTIDE SEQUENCE [LARGE SCALE GENOMIC DNA]</scope>
    <source>
        <strain evidence="1 2">DSM 45791</strain>
    </source>
</reference>
<evidence type="ECO:0000313" key="1">
    <source>
        <dbReference type="EMBL" id="REH48279.1"/>
    </source>
</evidence>
<dbReference type="AlphaFoldDB" id="A0A3E0HPC4"/>
<evidence type="ECO:0000313" key="2">
    <source>
        <dbReference type="Proteomes" id="UP000256269"/>
    </source>
</evidence>
<protein>
    <submittedName>
        <fullName evidence="1">Uncharacterized protein</fullName>
    </submittedName>
</protein>